<dbReference type="EMBL" id="GELH01000895">
    <property type="protein sequence ID" value="JAS03377.1"/>
    <property type="molecule type" value="Transcribed_RNA"/>
</dbReference>
<dbReference type="PANTHER" id="PTHR46780">
    <property type="entry name" value="PROTEIN EVA-1"/>
    <property type="match status" value="1"/>
</dbReference>
<dbReference type="Pfam" id="PF02140">
    <property type="entry name" value="SUEL_Lectin"/>
    <property type="match status" value="1"/>
</dbReference>
<evidence type="ECO:0000259" key="2">
    <source>
        <dbReference type="Pfam" id="PF02140"/>
    </source>
</evidence>
<dbReference type="EMBL" id="AB635374">
    <property type="protein sequence ID" value="BAK40911.1"/>
    <property type="molecule type" value="mRNA"/>
</dbReference>
<sequence>MYRVIVLLLLVQSILPLIRCTATRNAVVVARERTTAKLSCHTGSINILSAIYGKGPDNKWNVVLDEVRKACDGRKSCSVPAQNSLFDDPAYGVVKDLVIAYECSRRYW</sequence>
<gene>
    <name evidence="3" type="primary">000096</name>
</gene>
<dbReference type="Gene3D" id="2.60.120.740">
    <property type="match status" value="1"/>
</dbReference>
<dbReference type="GO" id="GO:0030246">
    <property type="term" value="F:carbohydrate binding"/>
    <property type="evidence" value="ECO:0007669"/>
    <property type="project" value="InterPro"/>
</dbReference>
<feature type="signal peptide" evidence="1">
    <location>
        <begin position="1"/>
        <end position="20"/>
    </location>
</feature>
<dbReference type="SMR" id="F7J4X3"/>
<evidence type="ECO:0000313" key="3">
    <source>
        <dbReference type="EMBL" id="BAK40911.1"/>
    </source>
</evidence>
<protein>
    <submittedName>
        <fullName evidence="3">Uncharacterized protein 000096</fullName>
    </submittedName>
</protein>
<dbReference type="InterPro" id="IPR043159">
    <property type="entry name" value="Lectin_gal-bd_sf"/>
</dbReference>
<dbReference type="CDD" id="cd22823">
    <property type="entry name" value="Gal_Rha_Lectin"/>
    <property type="match status" value="1"/>
</dbReference>
<accession>F7J4X3</accession>
<name>F7J4X3_PINFU</name>
<dbReference type="EMBL" id="GELH01000896">
    <property type="protein sequence ID" value="JAS03376.1"/>
    <property type="molecule type" value="Transcribed_RNA"/>
</dbReference>
<dbReference type="InterPro" id="IPR000922">
    <property type="entry name" value="Lectin_gal-bd_dom"/>
</dbReference>
<evidence type="ECO:0000256" key="1">
    <source>
        <dbReference type="SAM" id="SignalP"/>
    </source>
</evidence>
<reference evidence="4" key="2">
    <citation type="submission" date="2016-03" db="EMBL/GenBank/DDBJ databases">
        <authorList>
            <person name="Ploux O."/>
        </authorList>
    </citation>
    <scope>NUCLEOTIDE SEQUENCE</scope>
    <source>
        <tissue evidence="4">Mantle</tissue>
    </source>
</reference>
<proteinExistence type="evidence at transcript level"/>
<dbReference type="AlphaFoldDB" id="F7J4X3"/>
<organism evidence="3">
    <name type="scientific">Pinctada fucata</name>
    <name type="common">Akoya pearl oyster</name>
    <name type="synonym">Pinctada imbricata fucata</name>
    <dbReference type="NCBI Taxonomy" id="50426"/>
    <lineage>
        <taxon>Eukaryota</taxon>
        <taxon>Metazoa</taxon>
        <taxon>Spiralia</taxon>
        <taxon>Lophotrochozoa</taxon>
        <taxon>Mollusca</taxon>
        <taxon>Bivalvia</taxon>
        <taxon>Autobranchia</taxon>
        <taxon>Pteriomorphia</taxon>
        <taxon>Pterioida</taxon>
        <taxon>Pterioidea</taxon>
        <taxon>Pteriidae</taxon>
        <taxon>Pinctada</taxon>
    </lineage>
</organism>
<keyword evidence="1" id="KW-0732">Signal</keyword>
<reference evidence="3" key="1">
    <citation type="journal article" date="2011" name="PLoS ONE">
        <title>Deep Sequencing of ESTs from Nacreous and Prismatic Layer Producing Tissues and a Screen for Novel Shell Formation-Related Genes in the Pearl Oyster.</title>
        <authorList>
            <person name="Kinoshita S."/>
            <person name="Wang N."/>
            <person name="Inoue H."/>
            <person name="Maeyama K."/>
            <person name="Okamoto K."/>
            <person name="Nagai K."/>
            <person name="Kondo H."/>
            <person name="Hirono I."/>
            <person name="Asakawa S."/>
            <person name="Watabe S."/>
        </authorList>
    </citation>
    <scope>NUCLEOTIDE SEQUENCE</scope>
    <source>
        <tissue evidence="3">Mantle</tissue>
    </source>
</reference>
<feature type="chain" id="PRO_5013523788" evidence="1">
    <location>
        <begin position="21"/>
        <end position="108"/>
    </location>
</feature>
<evidence type="ECO:0000313" key="4">
    <source>
        <dbReference type="EMBL" id="JAS03376.1"/>
    </source>
</evidence>
<feature type="domain" description="SUEL-type lectin" evidence="2">
    <location>
        <begin position="59"/>
        <end position="103"/>
    </location>
</feature>